<evidence type="ECO:0000313" key="1">
    <source>
        <dbReference type="EMBL" id="OAE33432.1"/>
    </source>
</evidence>
<keyword evidence="2" id="KW-1185">Reference proteome</keyword>
<gene>
    <name evidence="1" type="ORF">AXG93_2852s1520</name>
</gene>
<comment type="caution">
    <text evidence="1">The sequence shown here is derived from an EMBL/GenBank/DDBJ whole genome shotgun (WGS) entry which is preliminary data.</text>
</comment>
<organism evidence="1 2">
    <name type="scientific">Marchantia polymorpha subsp. ruderalis</name>
    <dbReference type="NCBI Taxonomy" id="1480154"/>
    <lineage>
        <taxon>Eukaryota</taxon>
        <taxon>Viridiplantae</taxon>
        <taxon>Streptophyta</taxon>
        <taxon>Embryophyta</taxon>
        <taxon>Marchantiophyta</taxon>
        <taxon>Marchantiopsida</taxon>
        <taxon>Marchantiidae</taxon>
        <taxon>Marchantiales</taxon>
        <taxon>Marchantiaceae</taxon>
        <taxon>Marchantia</taxon>
    </lineage>
</organism>
<name>A0A176WMC5_MARPO</name>
<sequence length="70" mass="7809">MAFSGEGKSFADFGEETWRPRSPVSALVDYGITTSRVEPLLQTCSYALDQKLLLEHGCSEEHRLVDTQGF</sequence>
<reference evidence="1" key="1">
    <citation type="submission" date="2016-03" db="EMBL/GenBank/DDBJ databases">
        <title>Mechanisms controlling the formation of the plant cell surface in tip-growing cells are functionally conserved among land plants.</title>
        <authorList>
            <person name="Honkanen S."/>
            <person name="Jones V.A."/>
            <person name="Morieri G."/>
            <person name="Champion C."/>
            <person name="Hetherington A.J."/>
            <person name="Kelly S."/>
            <person name="Saint-Marcoux D."/>
            <person name="Proust H."/>
            <person name="Prescott H."/>
            <person name="Dolan L."/>
        </authorList>
    </citation>
    <scope>NUCLEOTIDE SEQUENCE [LARGE SCALE GENOMIC DNA]</scope>
    <source>
        <tissue evidence="1">Whole gametophyte</tissue>
    </source>
</reference>
<proteinExistence type="predicted"/>
<accession>A0A176WMC5</accession>
<evidence type="ECO:0000313" key="2">
    <source>
        <dbReference type="Proteomes" id="UP000077202"/>
    </source>
</evidence>
<protein>
    <submittedName>
        <fullName evidence="1">Uncharacterized protein</fullName>
    </submittedName>
</protein>
<dbReference type="AlphaFoldDB" id="A0A176WMC5"/>
<dbReference type="Proteomes" id="UP000077202">
    <property type="component" value="Unassembled WGS sequence"/>
</dbReference>
<dbReference type="EMBL" id="LVLJ01000655">
    <property type="protein sequence ID" value="OAE33432.1"/>
    <property type="molecule type" value="Genomic_DNA"/>
</dbReference>